<keyword evidence="4 8" id="KW-0812">Transmembrane</keyword>
<dbReference type="NCBIfam" id="TIGR04057">
    <property type="entry name" value="SusC_RagA_signa"/>
    <property type="match status" value="1"/>
</dbReference>
<evidence type="ECO:0000256" key="2">
    <source>
        <dbReference type="ARBA" id="ARBA00022448"/>
    </source>
</evidence>
<dbReference type="Pfam" id="PF00593">
    <property type="entry name" value="TonB_dep_Rec_b-barrel"/>
    <property type="match status" value="1"/>
</dbReference>
<accession>A0A7S9L1N6</accession>
<keyword evidence="7 8" id="KW-0998">Cell outer membrane</keyword>
<dbReference type="InterPro" id="IPR039426">
    <property type="entry name" value="TonB-dep_rcpt-like"/>
</dbReference>
<keyword evidence="13" id="KW-0675">Receptor</keyword>
<dbReference type="AlphaFoldDB" id="A0A7S9L1N6"/>
<dbReference type="InterPro" id="IPR036942">
    <property type="entry name" value="Beta-barrel_TonB_sf"/>
</dbReference>
<sequence>MKKFIKLFALFVALMASHATFAQVGKTITGTISDNRGPLPAATIFEKEFTNNGVSTDENGKFKLKLRGQQGIIVVKSIGYLSQEINVSTKTTVNVSLKEDATGLEEVVVLGVGQTTKKITLTGAVSSISGTQIRQSPSASLQNSLAGRLPGFFSQQRSGQPGRDGADFQIRGISTYSGGTTPLIIVDDVEVTSDQISLIDQNEVENVTILKDASTTAVYGVRGANGVIIITTRRGASGKPTLNFKNETGLQTPTQRPVINDGYTTLNLLRERLAGLYTNPLTSYADYFSGDNLQHYLTNDDPYNHPNINWWDEVMKKVSIQNRINFDISGGNNTVKYFVNLGYLYQGGLFKDFSEDQGYNSNYLYNRYNFRSNIDITPNKSLKIKIDLSGRFGVTNEPNDKPWNNGGTTFQYLWNGELSSFLYPIYWPNGLIASSSSSLTKPNPVANLMYSGYNRSYGNNISAVTSANQQLDFITPGLSANVLLAFSTDYSFSSNLTRNSGEILAYTYDPATQRYNPVTANLYRMGALTRSSSSTLTKKNLNIRAGLNYNRDFGKHNIGGLALINRTTSTVLPVGASTVTLLDPYNIQGFTGKVNYAYNQKYLLDLTAAYNGSDRFESSKRYKWFPAVSVGWNLGEESFVKNNLKFIDFFKIRAAYGITGNDNIGTSTFAYQKTYTTGASGAIFGETPQSYTGIIEPTLGNTNITWMTTEDFNAGIDMKLFNNKLSVTVDYFRKLTKDILTTPGLIPSSFGAALPPYNLGRVQNRGYELDLTYRDKIGENIEFFVNTNLTFAKNKVLYRDEPAYLYDGLALTGKPVSAVFQYTYDGFYQSLADLYTAPRLAASTPLSSLQLGSVKYKDLTGDGIINANDKQYIGNNNPNYTGGLSFGFSYKGFDISTLFQGSFDYIINMNRGAFAYARPDRVSVPWNLNRWTPITAENATFPELSGSAQNGFDGSGSYWSTFWFVKGDYIRWKNFELGYRFPSSFSKKLHVNNIRVYANGYNMGIVYTKLPTSVDPESALTSSAGEYPQQRVFNFGVQFGL</sequence>
<dbReference type="Gene3D" id="2.170.130.10">
    <property type="entry name" value="TonB-dependent receptor, plug domain"/>
    <property type="match status" value="1"/>
</dbReference>
<gene>
    <name evidence="13" type="ORF">IZT61_06130</name>
</gene>
<dbReference type="Proteomes" id="UP000594759">
    <property type="component" value="Chromosome"/>
</dbReference>
<name>A0A7S9L1N6_9SPHI</name>
<dbReference type="Gene3D" id="2.60.40.1120">
    <property type="entry name" value="Carboxypeptidase-like, regulatory domain"/>
    <property type="match status" value="1"/>
</dbReference>
<evidence type="ECO:0000256" key="6">
    <source>
        <dbReference type="ARBA" id="ARBA00023136"/>
    </source>
</evidence>
<evidence type="ECO:0000256" key="8">
    <source>
        <dbReference type="PROSITE-ProRule" id="PRU01360"/>
    </source>
</evidence>
<evidence type="ECO:0000259" key="12">
    <source>
        <dbReference type="Pfam" id="PF07715"/>
    </source>
</evidence>
<dbReference type="InterPro" id="IPR037066">
    <property type="entry name" value="Plug_dom_sf"/>
</dbReference>
<protein>
    <submittedName>
        <fullName evidence="13">TonB-dependent receptor</fullName>
    </submittedName>
</protein>
<dbReference type="FunFam" id="2.170.130.10:FF:000003">
    <property type="entry name" value="SusC/RagA family TonB-linked outer membrane protein"/>
    <property type="match status" value="1"/>
</dbReference>
<comment type="subcellular location">
    <subcellularLocation>
        <location evidence="1 8">Cell outer membrane</location>
        <topology evidence="1 8">Multi-pass membrane protein</topology>
    </subcellularLocation>
</comment>
<dbReference type="NCBIfam" id="TIGR04056">
    <property type="entry name" value="OMP_RagA_SusC"/>
    <property type="match status" value="1"/>
</dbReference>
<dbReference type="PROSITE" id="PS52016">
    <property type="entry name" value="TONB_DEPENDENT_REC_3"/>
    <property type="match status" value="1"/>
</dbReference>
<evidence type="ECO:0000256" key="1">
    <source>
        <dbReference type="ARBA" id="ARBA00004571"/>
    </source>
</evidence>
<feature type="signal peptide" evidence="10">
    <location>
        <begin position="1"/>
        <end position="22"/>
    </location>
</feature>
<proteinExistence type="inferred from homology"/>
<evidence type="ECO:0000259" key="11">
    <source>
        <dbReference type="Pfam" id="PF00593"/>
    </source>
</evidence>
<feature type="domain" description="TonB-dependent receptor plug" evidence="12">
    <location>
        <begin position="118"/>
        <end position="227"/>
    </location>
</feature>
<evidence type="ECO:0000256" key="10">
    <source>
        <dbReference type="SAM" id="SignalP"/>
    </source>
</evidence>
<dbReference type="InterPro" id="IPR023997">
    <property type="entry name" value="TonB-dep_OMP_SusC/RagA_CS"/>
</dbReference>
<dbReference type="InterPro" id="IPR012910">
    <property type="entry name" value="Plug_dom"/>
</dbReference>
<dbReference type="InterPro" id="IPR008969">
    <property type="entry name" value="CarboxyPept-like_regulatory"/>
</dbReference>
<dbReference type="EMBL" id="CP064939">
    <property type="protein sequence ID" value="QPH40842.1"/>
    <property type="molecule type" value="Genomic_DNA"/>
</dbReference>
<feature type="domain" description="TonB-dependent receptor-like beta-barrel" evidence="11">
    <location>
        <begin position="420"/>
        <end position="1002"/>
    </location>
</feature>
<evidence type="ECO:0000256" key="5">
    <source>
        <dbReference type="ARBA" id="ARBA00023077"/>
    </source>
</evidence>
<dbReference type="RefSeq" id="WP_196100296.1">
    <property type="nucleotide sequence ID" value="NZ_CP064939.1"/>
</dbReference>
<evidence type="ECO:0000313" key="14">
    <source>
        <dbReference type="Proteomes" id="UP000594759"/>
    </source>
</evidence>
<evidence type="ECO:0000256" key="3">
    <source>
        <dbReference type="ARBA" id="ARBA00022452"/>
    </source>
</evidence>
<keyword evidence="2 8" id="KW-0813">Transport</keyword>
<evidence type="ECO:0000256" key="7">
    <source>
        <dbReference type="ARBA" id="ARBA00023237"/>
    </source>
</evidence>
<comment type="similarity">
    <text evidence="8 9">Belongs to the TonB-dependent receptor family.</text>
</comment>
<dbReference type="Pfam" id="PF07715">
    <property type="entry name" value="Plug"/>
    <property type="match status" value="1"/>
</dbReference>
<organism evidence="13 14">
    <name type="scientific">Pedobacter endophyticus</name>
    <dbReference type="NCBI Taxonomy" id="2789740"/>
    <lineage>
        <taxon>Bacteria</taxon>
        <taxon>Pseudomonadati</taxon>
        <taxon>Bacteroidota</taxon>
        <taxon>Sphingobacteriia</taxon>
        <taxon>Sphingobacteriales</taxon>
        <taxon>Sphingobacteriaceae</taxon>
        <taxon>Pedobacter</taxon>
    </lineage>
</organism>
<keyword evidence="10" id="KW-0732">Signal</keyword>
<keyword evidence="5 9" id="KW-0798">TonB box</keyword>
<evidence type="ECO:0000313" key="13">
    <source>
        <dbReference type="EMBL" id="QPH40842.1"/>
    </source>
</evidence>
<dbReference type="InterPro" id="IPR023996">
    <property type="entry name" value="TonB-dep_OMP_SusC/RagA"/>
</dbReference>
<dbReference type="InterPro" id="IPR000531">
    <property type="entry name" value="Beta-barrel_TonB"/>
</dbReference>
<dbReference type="GO" id="GO:0009279">
    <property type="term" value="C:cell outer membrane"/>
    <property type="evidence" value="ECO:0007669"/>
    <property type="project" value="UniProtKB-SubCell"/>
</dbReference>
<dbReference type="Gene3D" id="2.40.170.20">
    <property type="entry name" value="TonB-dependent receptor, beta-barrel domain"/>
    <property type="match status" value="1"/>
</dbReference>
<keyword evidence="14" id="KW-1185">Reference proteome</keyword>
<evidence type="ECO:0000256" key="4">
    <source>
        <dbReference type="ARBA" id="ARBA00022692"/>
    </source>
</evidence>
<evidence type="ECO:0000256" key="9">
    <source>
        <dbReference type="RuleBase" id="RU003357"/>
    </source>
</evidence>
<keyword evidence="3 8" id="KW-1134">Transmembrane beta strand</keyword>
<keyword evidence="6 8" id="KW-0472">Membrane</keyword>
<dbReference type="SUPFAM" id="SSF49464">
    <property type="entry name" value="Carboxypeptidase regulatory domain-like"/>
    <property type="match status" value="1"/>
</dbReference>
<dbReference type="KEGG" id="pex:IZT61_06130"/>
<dbReference type="Pfam" id="PF13715">
    <property type="entry name" value="CarbopepD_reg_2"/>
    <property type="match status" value="1"/>
</dbReference>
<feature type="chain" id="PRO_5032755527" evidence="10">
    <location>
        <begin position="23"/>
        <end position="1041"/>
    </location>
</feature>
<dbReference type="SUPFAM" id="SSF56935">
    <property type="entry name" value="Porins"/>
    <property type="match status" value="1"/>
</dbReference>
<reference evidence="13 14" key="1">
    <citation type="submission" date="2020-11" db="EMBL/GenBank/DDBJ databases">
        <title>Pedobacter endophytica, an endophytic bacteria isolated form Carex pumila.</title>
        <authorList>
            <person name="Peng Y."/>
            <person name="Jiang L."/>
            <person name="Lee J."/>
        </authorList>
    </citation>
    <scope>NUCLEOTIDE SEQUENCE [LARGE SCALE GENOMIC DNA]</scope>
    <source>
        <strain evidence="13 14">JBR3-12</strain>
    </source>
</reference>